<gene>
    <name evidence="2" type="ORF">PQG45_06180</name>
</gene>
<accession>A0ABU3TSI1</accession>
<reference evidence="2 3" key="1">
    <citation type="submission" date="2023-09" db="EMBL/GenBank/DDBJ databases">
        <title>Aquirufa genomes.</title>
        <authorList>
            <person name="Pitt A."/>
        </authorList>
    </citation>
    <scope>NUCLEOTIDE SEQUENCE [LARGE SCALE GENOMIC DNA]</scope>
    <source>
        <strain evidence="2 3">LEOWEIH-7C</strain>
    </source>
</reference>
<dbReference type="SUPFAM" id="SSF47413">
    <property type="entry name" value="lambda repressor-like DNA-binding domains"/>
    <property type="match status" value="1"/>
</dbReference>
<organism evidence="2 3">
    <name type="scientific">Aquirufa regiilacus</name>
    <dbReference type="NCBI Taxonomy" id="3024868"/>
    <lineage>
        <taxon>Bacteria</taxon>
        <taxon>Pseudomonadati</taxon>
        <taxon>Bacteroidota</taxon>
        <taxon>Cytophagia</taxon>
        <taxon>Cytophagales</taxon>
        <taxon>Flectobacillaceae</taxon>
        <taxon>Aquirufa</taxon>
    </lineage>
</organism>
<comment type="caution">
    <text evidence="2">The sequence shown here is derived from an EMBL/GenBank/DDBJ whole genome shotgun (WGS) entry which is preliminary data.</text>
</comment>
<feature type="domain" description="HTH cro/C1-type" evidence="1">
    <location>
        <begin position="8"/>
        <end position="62"/>
    </location>
</feature>
<protein>
    <submittedName>
        <fullName evidence="2">Helix-turn-helix transcriptional regulator</fullName>
    </submittedName>
</protein>
<sequence length="110" mass="12878">MKKYAARLRKIRISHEYSQEYVALKLGMSNSAYSKLEQGRTEMTLTRLVQMSEILQFNLSQFFDEEPEMEVAESVYAGYGFVTRGEFIQHVDKLHLLERQLSKILSQLPQ</sequence>
<name>A0ABU3TSI1_9BACT</name>
<evidence type="ECO:0000313" key="3">
    <source>
        <dbReference type="Proteomes" id="UP001249959"/>
    </source>
</evidence>
<dbReference type="EMBL" id="JAVNWW010000002">
    <property type="protein sequence ID" value="MDU0808617.1"/>
    <property type="molecule type" value="Genomic_DNA"/>
</dbReference>
<dbReference type="CDD" id="cd00093">
    <property type="entry name" value="HTH_XRE"/>
    <property type="match status" value="1"/>
</dbReference>
<evidence type="ECO:0000259" key="1">
    <source>
        <dbReference type="PROSITE" id="PS50943"/>
    </source>
</evidence>
<dbReference type="Pfam" id="PF01381">
    <property type="entry name" value="HTH_3"/>
    <property type="match status" value="1"/>
</dbReference>
<dbReference type="InterPro" id="IPR001387">
    <property type="entry name" value="Cro/C1-type_HTH"/>
</dbReference>
<keyword evidence="3" id="KW-1185">Reference proteome</keyword>
<dbReference type="RefSeq" id="WP_316070479.1">
    <property type="nucleotide sequence ID" value="NZ_JAVNWW010000002.1"/>
</dbReference>
<evidence type="ECO:0000313" key="2">
    <source>
        <dbReference type="EMBL" id="MDU0808617.1"/>
    </source>
</evidence>
<dbReference type="SMART" id="SM00530">
    <property type="entry name" value="HTH_XRE"/>
    <property type="match status" value="1"/>
</dbReference>
<dbReference type="Proteomes" id="UP001249959">
    <property type="component" value="Unassembled WGS sequence"/>
</dbReference>
<proteinExistence type="predicted"/>
<dbReference type="Gene3D" id="1.10.260.40">
    <property type="entry name" value="lambda repressor-like DNA-binding domains"/>
    <property type="match status" value="1"/>
</dbReference>
<dbReference type="PROSITE" id="PS50943">
    <property type="entry name" value="HTH_CROC1"/>
    <property type="match status" value="1"/>
</dbReference>
<dbReference type="InterPro" id="IPR010982">
    <property type="entry name" value="Lambda_DNA-bd_dom_sf"/>
</dbReference>